<dbReference type="EMBL" id="CP017603">
    <property type="protein sequence ID" value="AOY76797.1"/>
    <property type="molecule type" value="Genomic_DNA"/>
</dbReference>
<name>A0AAC9RLL2_9CLOT</name>
<protein>
    <recommendedName>
        <fullName evidence="5">Small, acid-soluble spore protein, alpha/beta type</fullName>
    </recommendedName>
</protein>
<evidence type="ECO:0008006" key="5">
    <source>
        <dbReference type="Google" id="ProtNLM"/>
    </source>
</evidence>
<dbReference type="RefSeq" id="WP_070969011.1">
    <property type="nucleotide sequence ID" value="NZ_CP017603.1"/>
</dbReference>
<organism evidence="2 4">
    <name type="scientific">Clostridium formicaceticum</name>
    <dbReference type="NCBI Taxonomy" id="1497"/>
    <lineage>
        <taxon>Bacteria</taxon>
        <taxon>Bacillati</taxon>
        <taxon>Bacillota</taxon>
        <taxon>Clostridia</taxon>
        <taxon>Eubacteriales</taxon>
        <taxon>Clostridiaceae</taxon>
        <taxon>Clostridium</taxon>
    </lineage>
</organism>
<dbReference type="Proteomes" id="UP000192478">
    <property type="component" value="Chromosome"/>
</dbReference>
<accession>A0AAC9RLL2</accession>
<evidence type="ECO:0000313" key="1">
    <source>
        <dbReference type="EMBL" id="AOY76797.1"/>
    </source>
</evidence>
<sequence length="69" mass="7724">MTRKKLLNPNAAKAIEEFNEEMGTEIGTEIGTEMHVDISKDDGFIYVHSGNSVSRAVVEEAERQKTNKK</sequence>
<dbReference type="Proteomes" id="UP000177894">
    <property type="component" value="Chromosome"/>
</dbReference>
<evidence type="ECO:0000313" key="3">
    <source>
        <dbReference type="Proteomes" id="UP000177894"/>
    </source>
</evidence>
<reference evidence="2 4" key="2">
    <citation type="submission" date="2017-03" db="EMBL/GenBank/DDBJ databases">
        <title>Complete sequence of Clostridium formicaceticum DSM 92.</title>
        <authorList>
            <person name="Poehlein A."/>
            <person name="Karl M."/>
            <person name="Bengelsdorf F.R."/>
            <person name="Duerre P."/>
            <person name="Daniel R."/>
        </authorList>
    </citation>
    <scope>NUCLEOTIDE SEQUENCE [LARGE SCALE GENOMIC DNA]</scope>
    <source>
        <strain evidence="2 4">DSM 92</strain>
    </source>
</reference>
<evidence type="ECO:0000313" key="2">
    <source>
        <dbReference type="EMBL" id="ARE87263.1"/>
    </source>
</evidence>
<gene>
    <name evidence="1" type="ORF">BJL90_13605</name>
    <name evidence="2" type="ORF">CLFO_16620</name>
</gene>
<dbReference type="EMBL" id="CP020559">
    <property type="protein sequence ID" value="ARE87263.1"/>
    <property type="molecule type" value="Genomic_DNA"/>
</dbReference>
<dbReference type="KEGG" id="cfm:BJL90_13605"/>
<proteinExistence type="predicted"/>
<reference evidence="1 3" key="1">
    <citation type="submission" date="2016-10" db="EMBL/GenBank/DDBJ databases">
        <title>Complete Genome Sequence of Acetogen Clostridium formicoaceticum ATCC 27076.</title>
        <authorList>
            <person name="Bao T."/>
            <person name="Cheng C."/>
            <person name="Zhao J."/>
            <person name="Yang S.-T."/>
            <person name="Wang J."/>
            <person name="Wang M."/>
        </authorList>
    </citation>
    <scope>NUCLEOTIDE SEQUENCE [LARGE SCALE GENOMIC DNA]</scope>
    <source>
        <strain evidence="1 3">ATCC 27076</strain>
    </source>
</reference>
<evidence type="ECO:0000313" key="4">
    <source>
        <dbReference type="Proteomes" id="UP000192478"/>
    </source>
</evidence>
<dbReference type="AlphaFoldDB" id="A0AAC9RLL2"/>
<keyword evidence="3" id="KW-1185">Reference proteome</keyword>